<dbReference type="InterPro" id="IPR009501">
    <property type="entry name" value="UCP020269"/>
</dbReference>
<protein>
    <submittedName>
        <fullName evidence="2">YkgG family uncharacterized protein</fullName>
    </submittedName>
</protein>
<gene>
    <name evidence="2" type="ORF">EDC19_0215</name>
</gene>
<dbReference type="SUPFAM" id="SSF100950">
    <property type="entry name" value="NagB/RpiA/CoA transferase-like"/>
    <property type="match status" value="1"/>
</dbReference>
<evidence type="ECO:0000259" key="1">
    <source>
        <dbReference type="Pfam" id="PF02589"/>
    </source>
</evidence>
<dbReference type="PANTHER" id="PTHR36179">
    <property type="entry name" value="LUD_DOM DOMAIN-CONTAINING PROTEIN"/>
    <property type="match status" value="1"/>
</dbReference>
<dbReference type="InterPro" id="IPR003741">
    <property type="entry name" value="LUD_dom"/>
</dbReference>
<evidence type="ECO:0000313" key="2">
    <source>
        <dbReference type="EMBL" id="TCK97813.1"/>
    </source>
</evidence>
<dbReference type="PANTHER" id="PTHR36179:SF2">
    <property type="entry name" value="LUD DOMAIN-CONTAINING PROTEIN"/>
    <property type="match status" value="1"/>
</dbReference>
<name>A0A4R1N5C7_9FIRM</name>
<sequence length="211" mass="23566">MSGKNMYYEQVSKTLIKNFNKRNINAYYCSTKEAAYEKALSFVNEGDLISYGGSMSLNEIGLIKEIEKPIYNTLKKNHAKTQAEKDKIFKSAFDADVYFMSSNAITLDGELINIDGNGNRIAALIYGPKKVVLVVGMNKLVSTVDDGIRRVRNISSPPNTIRLNINTPCSKTGKCENCLTPECICCNTVITRFSRKKERIHVILVGTELGY</sequence>
<dbReference type="PIRSF" id="PIRSF020269">
    <property type="entry name" value="DUF1121"/>
    <property type="match status" value="1"/>
</dbReference>
<evidence type="ECO:0000313" key="3">
    <source>
        <dbReference type="Proteomes" id="UP000294545"/>
    </source>
</evidence>
<organism evidence="2 3">
    <name type="scientific">Natranaerovirga hydrolytica</name>
    <dbReference type="NCBI Taxonomy" id="680378"/>
    <lineage>
        <taxon>Bacteria</taxon>
        <taxon>Bacillati</taxon>
        <taxon>Bacillota</taxon>
        <taxon>Clostridia</taxon>
        <taxon>Lachnospirales</taxon>
        <taxon>Natranaerovirgaceae</taxon>
        <taxon>Natranaerovirga</taxon>
    </lineage>
</organism>
<reference evidence="2 3" key="1">
    <citation type="submission" date="2019-03" db="EMBL/GenBank/DDBJ databases">
        <title>Genomic Encyclopedia of Type Strains, Phase IV (KMG-IV): sequencing the most valuable type-strain genomes for metagenomic binning, comparative biology and taxonomic classification.</title>
        <authorList>
            <person name="Goeker M."/>
        </authorList>
    </citation>
    <scope>NUCLEOTIDE SEQUENCE [LARGE SCALE GENOMIC DNA]</scope>
    <source>
        <strain evidence="2 3">DSM 24176</strain>
    </source>
</reference>
<dbReference type="Pfam" id="PF02589">
    <property type="entry name" value="LUD_dom"/>
    <property type="match status" value="1"/>
</dbReference>
<dbReference type="EMBL" id="SMGQ01000011">
    <property type="protein sequence ID" value="TCK97813.1"/>
    <property type="molecule type" value="Genomic_DNA"/>
</dbReference>
<dbReference type="RefSeq" id="WP_132279220.1">
    <property type="nucleotide sequence ID" value="NZ_SMGQ01000011.1"/>
</dbReference>
<feature type="domain" description="LUD" evidence="1">
    <location>
        <begin position="15"/>
        <end position="205"/>
    </location>
</feature>
<dbReference type="InterPro" id="IPR037171">
    <property type="entry name" value="NagB/RpiA_transferase-like"/>
</dbReference>
<accession>A0A4R1N5C7</accession>
<keyword evidence="3" id="KW-1185">Reference proteome</keyword>
<dbReference type="Proteomes" id="UP000294545">
    <property type="component" value="Unassembled WGS sequence"/>
</dbReference>
<proteinExistence type="predicted"/>
<comment type="caution">
    <text evidence="2">The sequence shown here is derived from an EMBL/GenBank/DDBJ whole genome shotgun (WGS) entry which is preliminary data.</text>
</comment>
<dbReference type="AlphaFoldDB" id="A0A4R1N5C7"/>
<dbReference type="OrthoDB" id="9809147at2"/>